<name>A0A9X4AL08_9BACI</name>
<evidence type="ECO:0000313" key="2">
    <source>
        <dbReference type="Proteomes" id="UP001145050"/>
    </source>
</evidence>
<organism evidence="1 2">
    <name type="scientific">Terrihalobacillus insolitus</name>
    <dbReference type="NCBI Taxonomy" id="2950438"/>
    <lineage>
        <taxon>Bacteria</taxon>
        <taxon>Bacillati</taxon>
        <taxon>Bacillota</taxon>
        <taxon>Bacilli</taxon>
        <taxon>Bacillales</taxon>
        <taxon>Bacillaceae</taxon>
        <taxon>Terrihalobacillus</taxon>
    </lineage>
</organism>
<keyword evidence="2" id="KW-1185">Reference proteome</keyword>
<accession>A0A9X4AL08</accession>
<protein>
    <submittedName>
        <fullName evidence="1">Uncharacterized protein</fullName>
    </submittedName>
</protein>
<dbReference type="Gene3D" id="3.90.20.10">
    <property type="match status" value="1"/>
</dbReference>
<sequence>MEQSGIKEILNALQLHSEHMDKKLTDALQLHSEHMDKKLDKVKGELETKMDAGFDRLGKKVDGLRIDLTETQETVDFLSSKSVQHERKLRKVSEQI</sequence>
<dbReference type="Proteomes" id="UP001145050">
    <property type="component" value="Unassembled WGS sequence"/>
</dbReference>
<dbReference type="AlphaFoldDB" id="A0A9X4AL08"/>
<comment type="caution">
    <text evidence="1">The sequence shown here is derived from an EMBL/GenBank/DDBJ whole genome shotgun (WGS) entry which is preliminary data.</text>
</comment>
<evidence type="ECO:0000313" key="1">
    <source>
        <dbReference type="EMBL" id="MDC3423384.1"/>
    </source>
</evidence>
<reference evidence="1" key="1">
    <citation type="submission" date="2022-06" db="EMBL/GenBank/DDBJ databases">
        <title>Aquibacillus sp. a new bacterium isolated from soil saline samples.</title>
        <authorList>
            <person name="Galisteo C."/>
            <person name="De La Haba R."/>
            <person name="Sanchez-Porro C."/>
            <person name="Ventosa A."/>
        </authorList>
    </citation>
    <scope>NUCLEOTIDE SEQUENCE</scope>
    <source>
        <strain evidence="1">3ASR75-11</strain>
    </source>
</reference>
<gene>
    <name evidence="1" type="ORF">NC797_02540</name>
</gene>
<dbReference type="RefSeq" id="WP_272435070.1">
    <property type="nucleotide sequence ID" value="NZ_JAMQKB010000001.1"/>
</dbReference>
<dbReference type="EMBL" id="JAMQKB010000001">
    <property type="protein sequence ID" value="MDC3423384.1"/>
    <property type="molecule type" value="Genomic_DNA"/>
</dbReference>
<proteinExistence type="predicted"/>